<comment type="caution">
    <text evidence="1">The sequence shown here is derived from an EMBL/GenBank/DDBJ whole genome shotgun (WGS) entry which is preliminary data.</text>
</comment>
<dbReference type="Proteomes" id="UP000266206">
    <property type="component" value="Unassembled WGS sequence"/>
</dbReference>
<evidence type="ECO:0000313" key="1">
    <source>
        <dbReference type="EMBL" id="RIY38644.1"/>
    </source>
</evidence>
<dbReference type="EMBL" id="NQYH01000036">
    <property type="protein sequence ID" value="RIY38644.1"/>
    <property type="molecule type" value="Genomic_DNA"/>
</dbReference>
<reference evidence="1 2" key="1">
    <citation type="submission" date="2017-08" db="EMBL/GenBank/DDBJ databases">
        <title>Pusillimonas indicus sp. nov., a member of the family Alcaligenaceae isolated from surface seawater.</title>
        <authorList>
            <person name="Li J."/>
        </authorList>
    </citation>
    <scope>NUCLEOTIDE SEQUENCE [LARGE SCALE GENOMIC DNA]</scope>
    <source>
        <strain evidence="1 2">L52-1-41</strain>
    </source>
</reference>
<dbReference type="AlphaFoldDB" id="A0A3A1YQK3"/>
<organism evidence="1 2">
    <name type="scientific">Neopusillimonas maritima</name>
    <dbReference type="NCBI Taxonomy" id="2026239"/>
    <lineage>
        <taxon>Bacteria</taxon>
        <taxon>Pseudomonadati</taxon>
        <taxon>Pseudomonadota</taxon>
        <taxon>Betaproteobacteria</taxon>
        <taxon>Burkholderiales</taxon>
        <taxon>Alcaligenaceae</taxon>
        <taxon>Neopusillimonas</taxon>
    </lineage>
</organism>
<evidence type="ECO:0000313" key="2">
    <source>
        <dbReference type="Proteomes" id="UP000266206"/>
    </source>
</evidence>
<proteinExistence type="predicted"/>
<name>A0A3A1YQK3_9BURK</name>
<accession>A0A3A1YQK3</accession>
<gene>
    <name evidence="1" type="ORF">CJP73_16395</name>
</gene>
<protein>
    <submittedName>
        <fullName evidence="1">Uncharacterized protein</fullName>
    </submittedName>
</protein>
<sequence>MIGAIKPVRNAAVAYDGQQAVAMLRYQPNESLGSILQRLDTAIAAAQASGERVDEWNQPGG</sequence>